<dbReference type="AlphaFoldDB" id="A0A8V5H8F0"/>
<dbReference type="SUPFAM" id="SSF100895">
    <property type="entry name" value="Kazal-type serine protease inhibitors"/>
    <property type="match status" value="1"/>
</dbReference>
<dbReference type="NCBIfam" id="TIGR00805">
    <property type="entry name" value="oat"/>
    <property type="match status" value="1"/>
</dbReference>
<dbReference type="Pfam" id="PF03137">
    <property type="entry name" value="OATP"/>
    <property type="match status" value="1"/>
</dbReference>
<dbReference type="Ensembl" id="ENSMUNT00000029322.1">
    <property type="protein sequence ID" value="ENSMUNP00000030882.1"/>
    <property type="gene ID" value="ENSMUNG00000020504.1"/>
</dbReference>
<evidence type="ECO:0000256" key="8">
    <source>
        <dbReference type="RuleBase" id="RU362056"/>
    </source>
</evidence>
<feature type="transmembrane region" description="Helical" evidence="8">
    <location>
        <begin position="261"/>
        <end position="276"/>
    </location>
</feature>
<dbReference type="Proteomes" id="UP000694405">
    <property type="component" value="Chromosome 2"/>
</dbReference>
<dbReference type="Gene3D" id="1.20.1250.20">
    <property type="entry name" value="MFS general substrate transporter like domains"/>
    <property type="match status" value="1"/>
</dbReference>
<dbReference type="PANTHER" id="PTHR11388">
    <property type="entry name" value="ORGANIC ANION TRANSPORTER"/>
    <property type="match status" value="1"/>
</dbReference>
<dbReference type="GO" id="GO:0016324">
    <property type="term" value="C:apical plasma membrane"/>
    <property type="evidence" value="ECO:0007669"/>
    <property type="project" value="TreeGrafter"/>
</dbReference>
<reference evidence="10" key="2">
    <citation type="submission" date="2025-08" db="UniProtKB">
        <authorList>
            <consortium name="Ensembl"/>
        </authorList>
    </citation>
    <scope>IDENTIFICATION</scope>
</reference>
<dbReference type="GO" id="GO:0015125">
    <property type="term" value="F:bile acid transmembrane transporter activity"/>
    <property type="evidence" value="ECO:0007669"/>
    <property type="project" value="TreeGrafter"/>
</dbReference>
<dbReference type="GO" id="GO:0006811">
    <property type="term" value="P:monoatomic ion transport"/>
    <property type="evidence" value="ECO:0007669"/>
    <property type="project" value="UniProtKB-KW"/>
</dbReference>
<keyword evidence="5 8" id="KW-1133">Transmembrane helix</keyword>
<evidence type="ECO:0000256" key="1">
    <source>
        <dbReference type="ARBA" id="ARBA00004651"/>
    </source>
</evidence>
<evidence type="ECO:0000256" key="6">
    <source>
        <dbReference type="ARBA" id="ARBA00023136"/>
    </source>
</evidence>
<evidence type="ECO:0000256" key="2">
    <source>
        <dbReference type="ARBA" id="ARBA00009657"/>
    </source>
</evidence>
<keyword evidence="8" id="KW-0813">Transport</keyword>
<dbReference type="GO" id="GO:0016323">
    <property type="term" value="C:basolateral plasma membrane"/>
    <property type="evidence" value="ECO:0007669"/>
    <property type="project" value="TreeGrafter"/>
</dbReference>
<keyword evidence="11" id="KW-1185">Reference proteome</keyword>
<reference evidence="10" key="1">
    <citation type="submission" date="2020-03" db="EMBL/GenBank/DDBJ databases">
        <title>Melopsittacus undulatus (budgerigar) genome, bMelUnd1, maternal haplotype with Z.</title>
        <authorList>
            <person name="Gedman G."/>
            <person name="Mountcastle J."/>
            <person name="Haase B."/>
            <person name="Formenti G."/>
            <person name="Wright T."/>
            <person name="Apodaca J."/>
            <person name="Pelan S."/>
            <person name="Chow W."/>
            <person name="Rhie A."/>
            <person name="Howe K."/>
            <person name="Fedrigo O."/>
            <person name="Jarvis E.D."/>
        </authorList>
    </citation>
    <scope>NUCLEOTIDE SEQUENCE [LARGE SCALE GENOMIC DNA]</scope>
</reference>
<keyword evidence="6 8" id="KW-0472">Membrane</keyword>
<comment type="subcellular location">
    <subcellularLocation>
        <location evidence="1 8">Cell membrane</location>
        <topology evidence="1 8">Multi-pass membrane protein</topology>
    </subcellularLocation>
</comment>
<evidence type="ECO:0000256" key="3">
    <source>
        <dbReference type="ARBA" id="ARBA00022475"/>
    </source>
</evidence>
<evidence type="ECO:0000313" key="11">
    <source>
        <dbReference type="Proteomes" id="UP000694405"/>
    </source>
</evidence>
<dbReference type="SUPFAM" id="SSF103473">
    <property type="entry name" value="MFS general substrate transporter"/>
    <property type="match status" value="1"/>
</dbReference>
<evidence type="ECO:0000313" key="10">
    <source>
        <dbReference type="Ensembl" id="ENSMUNP00000030882.1"/>
    </source>
</evidence>
<feature type="transmembrane region" description="Helical" evidence="8">
    <location>
        <begin position="355"/>
        <end position="378"/>
    </location>
</feature>
<keyword evidence="3" id="KW-1003">Cell membrane</keyword>
<dbReference type="PANTHER" id="PTHR11388:SF87">
    <property type="entry name" value="SOLUTE CARRIER ORGANIC ANION TRANSPORTER FAMILY MEMBER 2B1"/>
    <property type="match status" value="1"/>
</dbReference>
<dbReference type="GO" id="GO:0043252">
    <property type="term" value="P:sodium-independent organic anion transport"/>
    <property type="evidence" value="ECO:0007669"/>
    <property type="project" value="TreeGrafter"/>
</dbReference>
<reference evidence="10" key="3">
    <citation type="submission" date="2025-09" db="UniProtKB">
        <authorList>
            <consortium name="Ensembl"/>
        </authorList>
    </citation>
    <scope>IDENTIFICATION</scope>
</reference>
<comment type="caution">
    <text evidence="8">Lacks conserved residue(s) required for the propagation of feature annotation.</text>
</comment>
<feature type="transmembrane region" description="Helical" evidence="8">
    <location>
        <begin position="503"/>
        <end position="520"/>
    </location>
</feature>
<keyword evidence="8" id="KW-0406">Ion transport</keyword>
<comment type="similarity">
    <text evidence="2 8">Belongs to the organo anion transporter (TC 2.A.60) family.</text>
</comment>
<feature type="transmembrane region" description="Helical" evidence="8">
    <location>
        <begin position="93"/>
        <end position="114"/>
    </location>
</feature>
<protein>
    <recommendedName>
        <fullName evidence="8">Solute carrier organic anion transporter family member</fullName>
    </recommendedName>
</protein>
<evidence type="ECO:0000256" key="9">
    <source>
        <dbReference type="SAM" id="MobiDB-lite"/>
    </source>
</evidence>
<keyword evidence="4 8" id="KW-0812">Transmembrane</keyword>
<dbReference type="InterPro" id="IPR036058">
    <property type="entry name" value="Kazal_dom_sf"/>
</dbReference>
<dbReference type="Pfam" id="PF07648">
    <property type="entry name" value="Kazal_2"/>
    <property type="match status" value="1"/>
</dbReference>
<dbReference type="InterPro" id="IPR036259">
    <property type="entry name" value="MFS_trans_sf"/>
</dbReference>
<evidence type="ECO:0000256" key="4">
    <source>
        <dbReference type="ARBA" id="ARBA00022692"/>
    </source>
</evidence>
<feature type="transmembrane region" description="Helical" evidence="8">
    <location>
        <begin position="557"/>
        <end position="579"/>
    </location>
</feature>
<dbReference type="InterPro" id="IPR004156">
    <property type="entry name" value="OATP"/>
</dbReference>
<organism evidence="10 11">
    <name type="scientific">Melopsittacus undulatus</name>
    <name type="common">Budgerigar</name>
    <name type="synonym">Psittacus undulatus</name>
    <dbReference type="NCBI Taxonomy" id="13146"/>
    <lineage>
        <taxon>Eukaryota</taxon>
        <taxon>Metazoa</taxon>
        <taxon>Chordata</taxon>
        <taxon>Craniata</taxon>
        <taxon>Vertebrata</taxon>
        <taxon>Euteleostomi</taxon>
        <taxon>Archelosauria</taxon>
        <taxon>Archosauria</taxon>
        <taxon>Dinosauria</taxon>
        <taxon>Saurischia</taxon>
        <taxon>Theropoda</taxon>
        <taxon>Coelurosauria</taxon>
        <taxon>Aves</taxon>
        <taxon>Neognathae</taxon>
        <taxon>Neoaves</taxon>
        <taxon>Telluraves</taxon>
        <taxon>Australaves</taxon>
        <taxon>Psittaciformes</taxon>
        <taxon>Psittaculidae</taxon>
        <taxon>Melopsittacus</taxon>
    </lineage>
</organism>
<sequence>TGAGVLCNVPLLELLKPTQTCSIPNFFVFCHGFLQLSQLLVSGYLKSSISTIERRYGLSSQTSGLLASFNEVGNTLLIVFISYFGSRVHRPRFIGCGAILVSLAGFLMSLPHFITGPYKYDHTFTLTSLSEENEFSFPSLAVLKNHAVLLVMFIAQALLGIGGVPIQPFGISYIDDFASERNSPLYLGKAGAALRGQSRIRLIVRCKVQLTNKDPRWVGAWWLGFLVAASLVALSAVPYFFFPREMPKEPWEGKEPHLEDSMGFSLFLTDFPLVLLRNLRHPVFLLVVLAQVNLSAMVAGLATFMGKFLERQFSLTASLANLIIGAVNIPGAMVGIVVGGAILKRFQMSLRQCSAMCVLGMFLCLIYIGDAQYLALIFSSCCSSEFGYHTLECNLQCNCPEKAYNPICGSNAIEYISPCSAGCRGVNMSILWFLSSLQNYTNCSCISDNGLMGSARPGTCSTGCSHLFLPFVILSCLAGILASTSHTPSFMLILSIQPEDKSFAVGIQFMLLRVLAWMPGPVLYGSAIDTTCILWEKKCDRKAACRYYDNNLFRQRYLGLQFFFEVGAFLCFVTVYVILRRQERETSSAAGTKADPEKEKLAGNSIKSPESKV</sequence>
<feature type="region of interest" description="Disordered" evidence="9">
    <location>
        <begin position="585"/>
        <end position="613"/>
    </location>
</feature>
<evidence type="ECO:0000256" key="7">
    <source>
        <dbReference type="ARBA" id="ARBA00023157"/>
    </source>
</evidence>
<feature type="transmembrane region" description="Helical" evidence="8">
    <location>
        <begin position="147"/>
        <end position="166"/>
    </location>
</feature>
<feature type="transmembrane region" description="Helical" evidence="8">
    <location>
        <begin position="65"/>
        <end position="86"/>
    </location>
</feature>
<accession>A0A8V5H8F0</accession>
<dbReference type="GO" id="GO:0015347">
    <property type="term" value="F:sodium-independent organic anion transmembrane transporter activity"/>
    <property type="evidence" value="ECO:0007669"/>
    <property type="project" value="TreeGrafter"/>
</dbReference>
<evidence type="ECO:0000256" key="5">
    <source>
        <dbReference type="ARBA" id="ARBA00022989"/>
    </source>
</evidence>
<feature type="transmembrane region" description="Helical" evidence="8">
    <location>
        <begin position="283"/>
        <end position="302"/>
    </location>
</feature>
<feature type="transmembrane region" description="Helical" evidence="8">
    <location>
        <begin position="467"/>
        <end position="496"/>
    </location>
</feature>
<feature type="transmembrane region" description="Helical" evidence="8">
    <location>
        <begin position="220"/>
        <end position="241"/>
    </location>
</feature>
<keyword evidence="7" id="KW-1015">Disulfide bond</keyword>
<dbReference type="PROSITE" id="PS51465">
    <property type="entry name" value="KAZAL_2"/>
    <property type="match status" value="1"/>
</dbReference>
<dbReference type="InterPro" id="IPR002350">
    <property type="entry name" value="Kazal_dom"/>
</dbReference>
<feature type="transmembrane region" description="Helical" evidence="8">
    <location>
        <begin position="322"/>
        <end position="343"/>
    </location>
</feature>
<name>A0A8V5H8F0_MELUD</name>
<proteinExistence type="inferred from homology"/>